<proteinExistence type="predicted"/>
<evidence type="ECO:0000256" key="1">
    <source>
        <dbReference type="SAM" id="MobiDB-lite"/>
    </source>
</evidence>
<dbReference type="GO" id="GO:0003700">
    <property type="term" value="F:DNA-binding transcription factor activity"/>
    <property type="evidence" value="ECO:0007669"/>
    <property type="project" value="TreeGrafter"/>
</dbReference>
<organism evidence="3 4">
    <name type="scientific">Streptomyces canus</name>
    <dbReference type="NCBI Taxonomy" id="58343"/>
    <lineage>
        <taxon>Bacteria</taxon>
        <taxon>Bacillati</taxon>
        <taxon>Actinomycetota</taxon>
        <taxon>Actinomycetes</taxon>
        <taxon>Kitasatosporales</taxon>
        <taxon>Streptomycetaceae</taxon>
        <taxon>Streptomyces</taxon>
        <taxon>Streptomyces aurantiacus group</taxon>
    </lineage>
</organism>
<dbReference type="GO" id="GO:0045892">
    <property type="term" value="P:negative regulation of DNA-templated transcription"/>
    <property type="evidence" value="ECO:0007669"/>
    <property type="project" value="TreeGrafter"/>
</dbReference>
<dbReference type="PANTHER" id="PTHR30136:SF24">
    <property type="entry name" value="HTH-TYPE TRANSCRIPTIONAL REPRESSOR ALLR"/>
    <property type="match status" value="1"/>
</dbReference>
<dbReference type="AlphaFoldDB" id="A0A101RMY0"/>
<dbReference type="PROSITE" id="PS51078">
    <property type="entry name" value="ICLR_ED"/>
    <property type="match status" value="1"/>
</dbReference>
<dbReference type="GO" id="GO:0003677">
    <property type="term" value="F:DNA binding"/>
    <property type="evidence" value="ECO:0007669"/>
    <property type="project" value="TreeGrafter"/>
</dbReference>
<feature type="region of interest" description="Disordered" evidence="1">
    <location>
        <begin position="79"/>
        <end position="159"/>
    </location>
</feature>
<dbReference type="STRING" id="58343.AQJ46_42625"/>
<dbReference type="InterPro" id="IPR029016">
    <property type="entry name" value="GAF-like_dom_sf"/>
</dbReference>
<dbReference type="EMBL" id="LMWU01000056">
    <property type="protein sequence ID" value="KUN58577.1"/>
    <property type="molecule type" value="Genomic_DNA"/>
</dbReference>
<dbReference type="Pfam" id="PF01614">
    <property type="entry name" value="IclR_C"/>
    <property type="match status" value="1"/>
</dbReference>
<dbReference type="Gene3D" id="3.30.450.40">
    <property type="match status" value="1"/>
</dbReference>
<accession>A0A101RMY0</accession>
<evidence type="ECO:0000313" key="4">
    <source>
        <dbReference type="Proteomes" id="UP000053669"/>
    </source>
</evidence>
<dbReference type="InterPro" id="IPR014757">
    <property type="entry name" value="Tscrpt_reg_IclR_C"/>
</dbReference>
<dbReference type="Proteomes" id="UP000053669">
    <property type="component" value="Unassembled WGS sequence"/>
</dbReference>
<sequence>MRPGPYRRDRFLYSVGIRALLTGTSHPDSDRCVRAVRPYPDEASDALGETIHLAQPDGSDTVHLTAREAHEPLRTINRLGRQAPAHAETPGKALLTERADDELPPGETIHLAPPDGSDTVHLTAREAHEPLRTISRLGRRPRPTARQELRRPAELVDTS</sequence>
<gene>
    <name evidence="3" type="ORF">AQJ46_42625</name>
</gene>
<dbReference type="PANTHER" id="PTHR30136">
    <property type="entry name" value="HELIX-TURN-HELIX TRANSCRIPTIONAL REGULATOR, ICLR FAMILY"/>
    <property type="match status" value="1"/>
</dbReference>
<evidence type="ECO:0000259" key="2">
    <source>
        <dbReference type="PROSITE" id="PS51078"/>
    </source>
</evidence>
<dbReference type="SUPFAM" id="SSF55781">
    <property type="entry name" value="GAF domain-like"/>
    <property type="match status" value="1"/>
</dbReference>
<name>A0A101RMY0_9ACTN</name>
<reference evidence="3 4" key="1">
    <citation type="submission" date="2015-10" db="EMBL/GenBank/DDBJ databases">
        <title>Draft genome sequence of Streptomyces canus DSM 40017, type strain for the species Streptomyces canus.</title>
        <authorList>
            <person name="Ruckert C."/>
            <person name="Winkler A."/>
            <person name="Kalinowski J."/>
            <person name="Kampfer P."/>
            <person name="Glaeser S."/>
        </authorList>
    </citation>
    <scope>NUCLEOTIDE SEQUENCE [LARGE SCALE GENOMIC DNA]</scope>
    <source>
        <strain evidence="3 4">DSM 40017</strain>
    </source>
</reference>
<feature type="compositionally biased region" description="Basic and acidic residues" evidence="1">
    <location>
        <begin position="145"/>
        <end position="159"/>
    </location>
</feature>
<feature type="domain" description="IclR-ED" evidence="2">
    <location>
        <begin position="18"/>
        <end position="159"/>
    </location>
</feature>
<evidence type="ECO:0000313" key="3">
    <source>
        <dbReference type="EMBL" id="KUN58577.1"/>
    </source>
</evidence>
<protein>
    <recommendedName>
        <fullName evidence="2">IclR-ED domain-containing protein</fullName>
    </recommendedName>
</protein>
<comment type="caution">
    <text evidence="3">The sequence shown here is derived from an EMBL/GenBank/DDBJ whole genome shotgun (WGS) entry which is preliminary data.</text>
</comment>
<dbReference type="InterPro" id="IPR050707">
    <property type="entry name" value="HTH_MetabolicPath_Reg"/>
</dbReference>